<dbReference type="Pfam" id="PF22564">
    <property type="entry name" value="HAAS"/>
    <property type="match status" value="1"/>
</dbReference>
<keyword evidence="3" id="KW-1185">Reference proteome</keyword>
<proteinExistence type="predicted"/>
<reference evidence="2 3" key="1">
    <citation type="submission" date="2022-06" db="EMBL/GenBank/DDBJ databases">
        <title>Dynamics of rice microbiomes reveals core vertical transmitted seed endophytes.</title>
        <authorList>
            <person name="Liao K."/>
            <person name="Zhang X."/>
        </authorList>
    </citation>
    <scope>NUCLEOTIDE SEQUENCE [LARGE SCALE GENOMIC DNA]</scope>
    <source>
        <strain evidence="2 3">YT10-10-1</strain>
    </source>
</reference>
<keyword evidence="1" id="KW-1133">Transmembrane helix</keyword>
<dbReference type="Proteomes" id="UP001320843">
    <property type="component" value="Unassembled WGS sequence"/>
</dbReference>
<organism evidence="2 3">
    <name type="scientific">Xanthomonas sacchari</name>
    <dbReference type="NCBI Taxonomy" id="56458"/>
    <lineage>
        <taxon>Bacteria</taxon>
        <taxon>Pseudomonadati</taxon>
        <taxon>Pseudomonadota</taxon>
        <taxon>Gammaproteobacteria</taxon>
        <taxon>Lysobacterales</taxon>
        <taxon>Lysobacteraceae</taxon>
        <taxon>Xanthomonas</taxon>
    </lineage>
</organism>
<comment type="caution">
    <text evidence="2">The sequence shown here is derived from an EMBL/GenBank/DDBJ whole genome shotgun (WGS) entry which is preliminary data.</text>
</comment>
<gene>
    <name evidence="2" type="ORF">NB700_001754</name>
</gene>
<evidence type="ECO:0000313" key="3">
    <source>
        <dbReference type="Proteomes" id="UP001320843"/>
    </source>
</evidence>
<dbReference type="EMBL" id="JANFWR010000009">
    <property type="protein sequence ID" value="MCW0399198.1"/>
    <property type="molecule type" value="Genomic_DNA"/>
</dbReference>
<accession>A0ABT3DUK2</accession>
<evidence type="ECO:0000256" key="1">
    <source>
        <dbReference type="SAM" id="Phobius"/>
    </source>
</evidence>
<name>A0ABT3DUK2_9XANT</name>
<evidence type="ECO:0000313" key="2">
    <source>
        <dbReference type="EMBL" id="MCW0399198.1"/>
    </source>
</evidence>
<evidence type="ECO:0008006" key="4">
    <source>
        <dbReference type="Google" id="ProtNLM"/>
    </source>
</evidence>
<keyword evidence="1" id="KW-0812">Transmembrane</keyword>
<keyword evidence="1" id="KW-0472">Membrane</keyword>
<feature type="transmembrane region" description="Helical" evidence="1">
    <location>
        <begin position="101"/>
        <end position="124"/>
    </location>
</feature>
<feature type="transmembrane region" description="Helical" evidence="1">
    <location>
        <begin position="78"/>
        <end position="95"/>
    </location>
</feature>
<dbReference type="RefSeq" id="WP_148828223.1">
    <property type="nucleotide sequence ID" value="NZ_CP099530.1"/>
</dbReference>
<protein>
    <recommendedName>
        <fullName evidence="4">DUF1700 domain-containing protein</fullName>
    </recommendedName>
</protein>
<sequence length="242" mass="26592">MTRDAYLNTLRRGLRGLPSEMQQEFLEEVSQHFSDGLAEGRNEAEIAIGLGDPEKLAAEYRTTVRLDSFRRRSSLGNFFRLLRAIFGLAGLNMALGAPAAVLTLLCMALHTVAISVYLTGILLVSSGVSGVDRIAIRAATAPTIEVQQPMEGQDMPQRGLELEIVHTGLRVVESTADLRRPAPDLAERCLSALLGILYVLIAIPIWNLCIRLDRRAILWLASYARTNLRIARSARTADAVQL</sequence>
<feature type="transmembrane region" description="Helical" evidence="1">
    <location>
        <begin position="189"/>
        <end position="208"/>
    </location>
</feature>